<name>A0A410H1T0_9GAMM</name>
<keyword evidence="1" id="KW-1133">Transmembrane helix</keyword>
<dbReference type="SUPFAM" id="SSF52540">
    <property type="entry name" value="P-loop containing nucleoside triphosphate hydrolases"/>
    <property type="match status" value="1"/>
</dbReference>
<keyword evidence="4" id="KW-1185">Reference proteome</keyword>
<reference evidence="3 4" key="1">
    <citation type="journal article" date="2018" name="Environ. Microbiol.">
        <title>Genomes of ubiquitous marine and hypersaline Hydrogenovibrio, Thiomicrorhabdus and Thiomicrospira spp. encode a diversity of mechanisms to sustain chemolithoautotrophy in heterogeneous environments.</title>
        <authorList>
            <person name="Scott K.M."/>
            <person name="Williams J."/>
            <person name="Porter C.M.B."/>
            <person name="Russel S."/>
            <person name="Harmer T.L."/>
            <person name="Paul J.H."/>
            <person name="Antonen K.M."/>
            <person name="Bridges M.K."/>
            <person name="Camper G.J."/>
            <person name="Campla C.K."/>
            <person name="Casella L.G."/>
            <person name="Chase E."/>
            <person name="Conrad J.W."/>
            <person name="Cruz M.C."/>
            <person name="Dunlap D.S."/>
            <person name="Duran L."/>
            <person name="Fahsbender E.M."/>
            <person name="Goldsmith D.B."/>
            <person name="Keeley R.F."/>
            <person name="Kondoff M.R."/>
            <person name="Kussy B.I."/>
            <person name="Lane M.K."/>
            <person name="Lawler S."/>
            <person name="Leigh B.A."/>
            <person name="Lewis C."/>
            <person name="Lostal L.M."/>
            <person name="Marking D."/>
            <person name="Mancera P.A."/>
            <person name="McClenthan E.C."/>
            <person name="McIntyre E.A."/>
            <person name="Mine J.A."/>
            <person name="Modi S."/>
            <person name="Moore B.D."/>
            <person name="Morgan W.A."/>
            <person name="Nelson K.M."/>
            <person name="Nguyen K.N."/>
            <person name="Ogburn N."/>
            <person name="Parrino D.G."/>
            <person name="Pedapudi A.D."/>
            <person name="Pelham R.P."/>
            <person name="Preece A.M."/>
            <person name="Rampersad E.A."/>
            <person name="Richardson J.C."/>
            <person name="Rodgers C.M."/>
            <person name="Schaffer B.L."/>
            <person name="Sheridan N.E."/>
            <person name="Solone M.R."/>
            <person name="Staley Z.R."/>
            <person name="Tabuchi M."/>
            <person name="Waide R.J."/>
            <person name="Wanjugi P.W."/>
            <person name="Young S."/>
            <person name="Clum A."/>
            <person name="Daum C."/>
            <person name="Huntemann M."/>
            <person name="Ivanova N."/>
            <person name="Kyrpides N."/>
            <person name="Mikhailova N."/>
            <person name="Palaniappan K."/>
            <person name="Pillay M."/>
            <person name="Reddy T.B.K."/>
            <person name="Shapiro N."/>
            <person name="Stamatis D."/>
            <person name="Varghese N."/>
            <person name="Woyke T."/>
            <person name="Boden R."/>
            <person name="Freyermuth S.K."/>
            <person name="Kerfeld C.A."/>
        </authorList>
    </citation>
    <scope>NUCLEOTIDE SEQUENCE [LARGE SCALE GENOMIC DNA]</scope>
    <source>
        <strain evidence="3 4">JR-2</strain>
    </source>
</reference>
<dbReference type="Gene3D" id="3.40.50.300">
    <property type="entry name" value="P-loop containing nucleotide triphosphate hydrolases"/>
    <property type="match status" value="1"/>
</dbReference>
<keyword evidence="1" id="KW-0812">Transmembrane</keyword>
<dbReference type="InterPro" id="IPR027417">
    <property type="entry name" value="P-loop_NTPase"/>
</dbReference>
<dbReference type="CDD" id="cd00009">
    <property type="entry name" value="AAA"/>
    <property type="match status" value="1"/>
</dbReference>
<dbReference type="EMBL" id="CP035033">
    <property type="protein sequence ID" value="QAB14869.1"/>
    <property type="molecule type" value="Genomic_DNA"/>
</dbReference>
<dbReference type="InterPro" id="IPR052026">
    <property type="entry name" value="ExeA_AAA_ATPase_DNA-bind"/>
</dbReference>
<dbReference type="PRINTS" id="PR00364">
    <property type="entry name" value="DISEASERSIST"/>
</dbReference>
<evidence type="ECO:0000313" key="3">
    <source>
        <dbReference type="EMBL" id="QAB14869.1"/>
    </source>
</evidence>
<dbReference type="RefSeq" id="WP_128384520.1">
    <property type="nucleotide sequence ID" value="NZ_CP035033.1"/>
</dbReference>
<keyword evidence="1" id="KW-0472">Membrane</keyword>
<organism evidence="3 4">
    <name type="scientific">Hydrogenovibrio thermophilus</name>
    <dbReference type="NCBI Taxonomy" id="265883"/>
    <lineage>
        <taxon>Bacteria</taxon>
        <taxon>Pseudomonadati</taxon>
        <taxon>Pseudomonadota</taxon>
        <taxon>Gammaproteobacteria</taxon>
        <taxon>Thiotrichales</taxon>
        <taxon>Piscirickettsiaceae</taxon>
        <taxon>Hydrogenovibrio</taxon>
    </lineage>
</organism>
<sequence>MYCSFFGLKKLPFKISPDLTFFYKQAARDEIAQALLFSIERGDGIITVTGEVGVGKTTLLRLLSDRLPANYIQVYISSPTLSDKALLTFICTELSIPVNPEDGKPELMTRLSRFLIDEYRQNRRVVMLIDEAQAMTLDALEELRLLGNLETEEDKLLQMVLFGQPELDVTLQDPRVRPFKDRVANHFTIQPLDDDEVMHYLNYRMRVAGYMQADLFSLSIAKRIRQATGGLPRSINLLADKLLMVAFSKGDARLKASHFKGLVPQSNKIRSRLTWGLVASFMVVAVVVVLWFADKANSDIPTDTTEPVAWWQATQQLADTAAHFGVSSQRLVQLTDMDRETRRFLRTQSASKPLILVSAMPLRRFDNVYSNVLNGLDVANRAHLFAVVDAQSDPSDIQFRLLYDPRAEAGSVLRNKQIDLQTLSGAESRIVSVSSVAEMIARSPKERGVSAGS</sequence>
<evidence type="ECO:0000256" key="1">
    <source>
        <dbReference type="SAM" id="Phobius"/>
    </source>
</evidence>
<protein>
    <recommendedName>
        <fullName evidence="2">AAA+ ATPase domain-containing protein</fullName>
    </recommendedName>
</protein>
<dbReference type="AlphaFoldDB" id="A0A410H1T0"/>
<dbReference type="Pfam" id="PF13401">
    <property type="entry name" value="AAA_22"/>
    <property type="match status" value="1"/>
</dbReference>
<dbReference type="Proteomes" id="UP000285478">
    <property type="component" value="Chromosome"/>
</dbReference>
<dbReference type="GO" id="GO:0016887">
    <property type="term" value="F:ATP hydrolysis activity"/>
    <property type="evidence" value="ECO:0007669"/>
    <property type="project" value="InterPro"/>
</dbReference>
<dbReference type="PANTHER" id="PTHR35894">
    <property type="entry name" value="GENERAL SECRETION PATHWAY PROTEIN A-RELATED"/>
    <property type="match status" value="1"/>
</dbReference>
<dbReference type="InterPro" id="IPR049945">
    <property type="entry name" value="AAA_22"/>
</dbReference>
<dbReference type="SMART" id="SM00382">
    <property type="entry name" value="AAA"/>
    <property type="match status" value="1"/>
</dbReference>
<evidence type="ECO:0000313" key="4">
    <source>
        <dbReference type="Proteomes" id="UP000285478"/>
    </source>
</evidence>
<gene>
    <name evidence="3" type="ORF">EPV75_03850</name>
</gene>
<dbReference type="InterPro" id="IPR003593">
    <property type="entry name" value="AAA+_ATPase"/>
</dbReference>
<proteinExistence type="predicted"/>
<feature type="domain" description="AAA+ ATPase" evidence="2">
    <location>
        <begin position="42"/>
        <end position="193"/>
    </location>
</feature>
<evidence type="ECO:0000259" key="2">
    <source>
        <dbReference type="SMART" id="SM00382"/>
    </source>
</evidence>
<accession>A0A410H1T0</accession>
<feature type="transmembrane region" description="Helical" evidence="1">
    <location>
        <begin position="273"/>
        <end position="293"/>
    </location>
</feature>
<dbReference type="PANTHER" id="PTHR35894:SF1">
    <property type="entry name" value="PHOSPHORIBULOKINASE _ URIDINE KINASE FAMILY"/>
    <property type="match status" value="1"/>
</dbReference>
<dbReference type="KEGG" id="htr:EPV75_03850"/>